<gene>
    <name evidence="1" type="primary">PLCL1_1</name>
    <name evidence="1" type="ORF">K3G42_001068</name>
</gene>
<evidence type="ECO:0000313" key="2">
    <source>
        <dbReference type="Proteomes" id="UP000827872"/>
    </source>
</evidence>
<protein>
    <submittedName>
        <fullName evidence="1">Inactive phospholipase C-like protein 1</fullName>
    </submittedName>
</protein>
<comment type="caution">
    <text evidence="1">The sequence shown here is derived from an EMBL/GenBank/DDBJ whole genome shotgun (WGS) entry which is preliminary data.</text>
</comment>
<sequence>MERGTLSPQVPSGSGLMGQGDLLKNARNEALENMKQIQLACSSCGLSRTGSGGADAKAKRCLEAIEEKDLGDENGRP</sequence>
<dbReference type="EMBL" id="CM037615">
    <property type="protein sequence ID" value="KAH8012774.1"/>
    <property type="molecule type" value="Genomic_DNA"/>
</dbReference>
<proteinExistence type="predicted"/>
<organism evidence="1 2">
    <name type="scientific">Sphaerodactylus townsendi</name>
    <dbReference type="NCBI Taxonomy" id="933632"/>
    <lineage>
        <taxon>Eukaryota</taxon>
        <taxon>Metazoa</taxon>
        <taxon>Chordata</taxon>
        <taxon>Craniata</taxon>
        <taxon>Vertebrata</taxon>
        <taxon>Euteleostomi</taxon>
        <taxon>Lepidosauria</taxon>
        <taxon>Squamata</taxon>
        <taxon>Bifurcata</taxon>
        <taxon>Gekkota</taxon>
        <taxon>Sphaerodactylidae</taxon>
        <taxon>Sphaerodactylus</taxon>
    </lineage>
</organism>
<name>A0ACB8FZR3_9SAUR</name>
<dbReference type="Proteomes" id="UP000827872">
    <property type="component" value="Linkage Group LG02"/>
</dbReference>
<keyword evidence="2" id="KW-1185">Reference proteome</keyword>
<evidence type="ECO:0000313" key="1">
    <source>
        <dbReference type="EMBL" id="KAH8012774.1"/>
    </source>
</evidence>
<accession>A0ACB8FZR3</accession>
<reference evidence="1" key="1">
    <citation type="submission" date="2021-08" db="EMBL/GenBank/DDBJ databases">
        <title>The first chromosome-level gecko genome reveals the dynamic sex chromosomes of Neotropical dwarf geckos (Sphaerodactylidae: Sphaerodactylus).</title>
        <authorList>
            <person name="Pinto B.J."/>
            <person name="Keating S.E."/>
            <person name="Gamble T."/>
        </authorList>
    </citation>
    <scope>NUCLEOTIDE SEQUENCE</scope>
    <source>
        <strain evidence="1">TG3544</strain>
    </source>
</reference>